<evidence type="ECO:0000313" key="4">
    <source>
        <dbReference type="EMBL" id="KAG7640724.1"/>
    </source>
</evidence>
<comment type="caution">
    <text evidence="4">The sequence shown here is derived from an EMBL/GenBank/DDBJ whole genome shotgun (WGS) entry which is preliminary data.</text>
</comment>
<proteinExistence type="predicted"/>
<dbReference type="Pfam" id="PF03732">
    <property type="entry name" value="Retrotrans_gag"/>
    <property type="match status" value="1"/>
</dbReference>
<dbReference type="OrthoDB" id="1039667at2759"/>
<evidence type="ECO:0000259" key="2">
    <source>
        <dbReference type="Pfam" id="PF03078"/>
    </source>
</evidence>
<name>A0A8T2G0R6_ARASU</name>
<dbReference type="PANTHER" id="PTHR10775">
    <property type="entry name" value="OS08G0208400 PROTEIN"/>
    <property type="match status" value="1"/>
</dbReference>
<accession>A0A8T2G0R6</accession>
<evidence type="ECO:0000259" key="3">
    <source>
        <dbReference type="Pfam" id="PF03732"/>
    </source>
</evidence>
<dbReference type="InterPro" id="IPR004242">
    <property type="entry name" value="Transposase_21"/>
</dbReference>
<dbReference type="Pfam" id="PF03078">
    <property type="entry name" value="ATHILA"/>
    <property type="match status" value="1"/>
</dbReference>
<sequence>MDCFNSTSTLILTLLALHKYRNVSFPDAKLLNYRGWALSKSKNRAKGAVCIGGVVTPILLSCEVPPRSTQTEPIWKDIAHLKLTHVIEHQMHDERYAFKFDNPLTGEATDRARDGKCRAEEHMNVVVHNLLGLRSSTMTKRWRNRTKNRSCQWNTLKRRWMTTSPANSTESECPSGGQGCDEVLLDPVVEWCHRVAWSVVTRPGGRVIGKNGLNVTRPRGRVCCWSYSTKGSSILCSETTIEIRRHFGARAKEKEAKDDFGSRNQGGVLIDTLLVSIDSSFGPVKVLDAFECMPRQTKSTKQKKLINLSVLDLGKLERTNRKTQRLAMTNRIIRADAEGVLRDKDGQAYNKAGQRLNDHGLILLEDVDENQARLNAQIAVRDTVGLAVDRYKRGVDQHHREQNDDVVGVERHNRGVDRHQHQIPAAIPPTAEPRLGQHPFHGLYHEQLMDHIERFEDLVLSIKTNGVSEDYLLCKLFPYSLAGEAASWLKQLKAGSLKTWRSIKIAFLNNFYDDPKFDELRNKLSTFTQGTFFRGVNWRYHMALDAARNGNFNTRYPTDATTLIENLACSNSNKNADFERKKIDGAISGNQMAEVNAKLDSVHNLLTEKKHVHFAAEDETIKPEPESEEGVFYIDGQGYKKFWAATGQLQWQQVYREPGFLQLHSKACFLEDLSLEKLSEDLCSALWVLDLISFVATITIFFQVITDDPMDVFHTPLESHDSYKDDAKEGNPIFDTGVKDPNGNDADDEGKIQFDSSANLNNKKQSPLEQDNIMEDTLETVEASLSVLETQPEENIDDDPLQEETLETVEASHSMLETQPEENIDDDPMMKVTLEAGAASQSVVETQPDDPMEGNAASHSLLQTLPEVNIDGDPLKDNMETAAASHSLLETQREVNIDGNISYIYSNQLHVYFNIQVIVEILAASHSVSEAQPEVKIGNDAMGDTMETPPTSHSLLEFAMFSEKKVTVDMAAAIHSGVCEVNSDPMKDNKSEHSNSPAPEPDQYFELSDSSPTPEYVAGVEQFMTFANSQPIVQSSRGTSYTNRTYFSENHEEVGNIVEDPYVDMVNDAFNFNVGYDDNYRHDDSYQNVEEPVRNHSYKFYDLLEGANNPLYDGCREGQSQLSLASRLMHNKAEYNMSEKLVDSVCEMFTDFLPEGNQATTSHYQTEKLMRNLGLPYHTIDVCQNNCMLFWKEDEKEDQCRFCGVKRWKPKDDRRRTKVPYSRMWYLPIGDRLKRMYQSHKTAAAMRWHAEHQSKEGEMNHPSDAAEWRYFQGLHPQFAEEPRNVYLGLCTDGFNPFGMSRNHSLWPVILTPYNLPPGMCMNTEYLFLTILNSGPNHPRASLDVFLQPLIEELKELWSTGVDAYDVSLSQNFNLKAVLLWTISDFPAYSMLSGWTTHGKLSCPVCMESTKSFYLPNGRKTCWFDCHRRFLPHGHPSRRNRKDFLKGRDASSEYPPESLTGEQVYYERLASVNPPKTKDVGGNGHEKKMRGYGKEHNWHKESILWELSYWKDLNLRHNIDVMHTEKNFLDNIMNTLMRVKDLASCVDLDNGKFSGMKSHDCHVFMERLLPFIFAELLDRNVHLALSVLSESIIQNAQNRMRERQMYPPSTNGPTRHFWLPPSALAPVRGNQFAVQPPRQPLVQFHLKPPPFSDIHMPEHVTAKIVSLIAEDGVDMLKAWIQSRPDGKAAVFQGKLFLCSTR</sequence>
<dbReference type="PANTHER" id="PTHR10775:SF183">
    <property type="entry name" value="TRANSPOSON, EN_SPM-LIKE, TRANSPOSASE-ASSOCIATED DOMAIN PROTEIN-RELATED"/>
    <property type="match status" value="1"/>
</dbReference>
<feature type="region of interest" description="Disordered" evidence="1">
    <location>
        <begin position="721"/>
        <end position="749"/>
    </location>
</feature>
<dbReference type="InterPro" id="IPR005162">
    <property type="entry name" value="Retrotrans_gag_dom"/>
</dbReference>
<keyword evidence="5" id="KW-1185">Reference proteome</keyword>
<evidence type="ECO:0000256" key="1">
    <source>
        <dbReference type="SAM" id="MobiDB-lite"/>
    </source>
</evidence>
<feature type="region of interest" description="Disordered" evidence="1">
    <location>
        <begin position="981"/>
        <end position="1011"/>
    </location>
</feature>
<evidence type="ECO:0000313" key="5">
    <source>
        <dbReference type="Proteomes" id="UP000694251"/>
    </source>
</evidence>
<feature type="domain" description="Arabidopsis retrotransposon Orf1 C-terminal" evidence="2">
    <location>
        <begin position="30"/>
        <end position="108"/>
    </location>
</feature>
<gene>
    <name evidence="4" type="ORF">ISN44_As02g006940</name>
</gene>
<dbReference type="EMBL" id="JAEFBJ010000002">
    <property type="protein sequence ID" value="KAG7640724.1"/>
    <property type="molecule type" value="Genomic_DNA"/>
</dbReference>
<organism evidence="4 5">
    <name type="scientific">Arabidopsis suecica</name>
    <name type="common">Swedish thale-cress</name>
    <name type="synonym">Cardaminopsis suecica</name>
    <dbReference type="NCBI Taxonomy" id="45249"/>
    <lineage>
        <taxon>Eukaryota</taxon>
        <taxon>Viridiplantae</taxon>
        <taxon>Streptophyta</taxon>
        <taxon>Embryophyta</taxon>
        <taxon>Tracheophyta</taxon>
        <taxon>Spermatophyta</taxon>
        <taxon>Magnoliopsida</taxon>
        <taxon>eudicotyledons</taxon>
        <taxon>Gunneridae</taxon>
        <taxon>Pentapetalae</taxon>
        <taxon>rosids</taxon>
        <taxon>malvids</taxon>
        <taxon>Brassicales</taxon>
        <taxon>Brassicaceae</taxon>
        <taxon>Camelineae</taxon>
        <taxon>Arabidopsis</taxon>
    </lineage>
</organism>
<dbReference type="Proteomes" id="UP000694251">
    <property type="component" value="Chromosome 2"/>
</dbReference>
<protein>
    <submittedName>
        <fullName evidence="4">Uncharacterized protein</fullName>
    </submittedName>
</protein>
<reference evidence="4 5" key="1">
    <citation type="submission" date="2020-12" db="EMBL/GenBank/DDBJ databases">
        <title>Concerted genomic and epigenomic changes stabilize Arabidopsis allopolyploids.</title>
        <authorList>
            <person name="Chen Z."/>
        </authorList>
    </citation>
    <scope>NUCLEOTIDE SEQUENCE [LARGE SCALE GENOMIC DNA]</scope>
    <source>
        <strain evidence="4">As9502</strain>
        <tissue evidence="4">Leaf</tissue>
    </source>
</reference>
<dbReference type="Pfam" id="PF02992">
    <property type="entry name" value="Transposase_21"/>
    <property type="match status" value="1"/>
</dbReference>
<feature type="domain" description="Retrotransposon gag" evidence="3">
    <location>
        <begin position="475"/>
        <end position="531"/>
    </location>
</feature>
<dbReference type="InterPro" id="IPR004312">
    <property type="entry name" value="ATHILA_Orf1_C"/>
</dbReference>